<reference evidence="13 14" key="1">
    <citation type="submission" date="2023-05" db="EMBL/GenBank/DDBJ databases">
        <title>Flavobacterium sedimenti sp. nov., isolated from the sediment.</title>
        <authorList>
            <person name="Wu N."/>
        </authorList>
    </citation>
    <scope>NUCLEOTIDE SEQUENCE [LARGE SCALE GENOMIC DNA]</scope>
    <source>
        <strain evidence="13 14">YZ-48</strain>
    </source>
</reference>
<dbReference type="InterPro" id="IPR039426">
    <property type="entry name" value="TonB-dep_rcpt-like"/>
</dbReference>
<name>A0ABT6XTM7_9FLAO</name>
<feature type="domain" description="TonB-dependent receptor plug" evidence="12">
    <location>
        <begin position="122"/>
        <end position="228"/>
    </location>
</feature>
<keyword evidence="13" id="KW-0675">Receptor</keyword>
<keyword evidence="4 8" id="KW-0812">Transmembrane</keyword>
<evidence type="ECO:0000256" key="4">
    <source>
        <dbReference type="ARBA" id="ARBA00022692"/>
    </source>
</evidence>
<organism evidence="13 14">
    <name type="scientific">Flavobacterium sedimenticola</name>
    <dbReference type="NCBI Taxonomy" id="3043286"/>
    <lineage>
        <taxon>Bacteria</taxon>
        <taxon>Pseudomonadati</taxon>
        <taxon>Bacteroidota</taxon>
        <taxon>Flavobacteriia</taxon>
        <taxon>Flavobacteriales</taxon>
        <taxon>Flavobacteriaceae</taxon>
        <taxon>Flavobacterium</taxon>
    </lineage>
</organism>
<dbReference type="Pfam" id="PF07715">
    <property type="entry name" value="Plug"/>
    <property type="match status" value="1"/>
</dbReference>
<dbReference type="InterPro" id="IPR008969">
    <property type="entry name" value="CarboxyPept-like_regulatory"/>
</dbReference>
<keyword evidence="2 8" id="KW-0813">Transport</keyword>
<evidence type="ECO:0000256" key="1">
    <source>
        <dbReference type="ARBA" id="ARBA00004571"/>
    </source>
</evidence>
<dbReference type="Pfam" id="PF00593">
    <property type="entry name" value="TonB_dep_Rec_b-barrel"/>
    <property type="match status" value="1"/>
</dbReference>
<dbReference type="EMBL" id="JASGBP010000012">
    <property type="protein sequence ID" value="MDI9258443.1"/>
    <property type="molecule type" value="Genomic_DNA"/>
</dbReference>
<evidence type="ECO:0000256" key="10">
    <source>
        <dbReference type="SAM" id="SignalP"/>
    </source>
</evidence>
<dbReference type="NCBIfam" id="TIGR04057">
    <property type="entry name" value="SusC_RagA_signa"/>
    <property type="match status" value="1"/>
</dbReference>
<gene>
    <name evidence="13" type="ORF">QHT84_13545</name>
</gene>
<keyword evidence="5 9" id="KW-0798">TonB box</keyword>
<dbReference type="InterPro" id="IPR036942">
    <property type="entry name" value="Beta-barrel_TonB_sf"/>
</dbReference>
<evidence type="ECO:0000256" key="8">
    <source>
        <dbReference type="PROSITE-ProRule" id="PRU01360"/>
    </source>
</evidence>
<dbReference type="SUPFAM" id="SSF49464">
    <property type="entry name" value="Carboxypeptidase regulatory domain-like"/>
    <property type="match status" value="1"/>
</dbReference>
<dbReference type="InterPro" id="IPR012910">
    <property type="entry name" value="Plug_dom"/>
</dbReference>
<feature type="signal peptide" evidence="10">
    <location>
        <begin position="1"/>
        <end position="29"/>
    </location>
</feature>
<keyword evidence="7 8" id="KW-0998">Cell outer membrane</keyword>
<evidence type="ECO:0000256" key="7">
    <source>
        <dbReference type="ARBA" id="ARBA00023237"/>
    </source>
</evidence>
<keyword evidence="10" id="KW-0732">Signal</keyword>
<keyword evidence="6 8" id="KW-0472">Membrane</keyword>
<dbReference type="InterPro" id="IPR023997">
    <property type="entry name" value="TonB-dep_OMP_SusC/RagA_CS"/>
</dbReference>
<keyword evidence="3 8" id="KW-1134">Transmembrane beta strand</keyword>
<feature type="chain" id="PRO_5045604835" evidence="10">
    <location>
        <begin position="30"/>
        <end position="1043"/>
    </location>
</feature>
<dbReference type="InterPro" id="IPR023996">
    <property type="entry name" value="TonB-dep_OMP_SusC/RagA"/>
</dbReference>
<evidence type="ECO:0000256" key="2">
    <source>
        <dbReference type="ARBA" id="ARBA00022448"/>
    </source>
</evidence>
<dbReference type="SUPFAM" id="SSF56935">
    <property type="entry name" value="Porins"/>
    <property type="match status" value="1"/>
</dbReference>
<dbReference type="InterPro" id="IPR037066">
    <property type="entry name" value="Plug_dom_sf"/>
</dbReference>
<evidence type="ECO:0000256" key="5">
    <source>
        <dbReference type="ARBA" id="ARBA00023077"/>
    </source>
</evidence>
<evidence type="ECO:0000313" key="14">
    <source>
        <dbReference type="Proteomes" id="UP001230035"/>
    </source>
</evidence>
<comment type="subcellular location">
    <subcellularLocation>
        <location evidence="1 8">Cell outer membrane</location>
        <topology evidence="1 8">Multi-pass membrane protein</topology>
    </subcellularLocation>
</comment>
<dbReference type="Gene3D" id="2.40.170.20">
    <property type="entry name" value="TonB-dependent receptor, beta-barrel domain"/>
    <property type="match status" value="1"/>
</dbReference>
<feature type="domain" description="TonB-dependent receptor-like beta-barrel" evidence="11">
    <location>
        <begin position="482"/>
        <end position="1004"/>
    </location>
</feature>
<evidence type="ECO:0000256" key="9">
    <source>
        <dbReference type="RuleBase" id="RU003357"/>
    </source>
</evidence>
<comment type="caution">
    <text evidence="13">The sequence shown here is derived from an EMBL/GenBank/DDBJ whole genome shotgun (WGS) entry which is preliminary data.</text>
</comment>
<dbReference type="Pfam" id="PF13715">
    <property type="entry name" value="CarbopepD_reg_2"/>
    <property type="match status" value="1"/>
</dbReference>
<evidence type="ECO:0000313" key="13">
    <source>
        <dbReference type="EMBL" id="MDI9258443.1"/>
    </source>
</evidence>
<evidence type="ECO:0000256" key="3">
    <source>
        <dbReference type="ARBA" id="ARBA00022452"/>
    </source>
</evidence>
<evidence type="ECO:0000259" key="11">
    <source>
        <dbReference type="Pfam" id="PF00593"/>
    </source>
</evidence>
<dbReference type="Gene3D" id="2.60.40.1120">
    <property type="entry name" value="Carboxypeptidase-like, regulatory domain"/>
    <property type="match status" value="1"/>
</dbReference>
<dbReference type="RefSeq" id="WP_283240109.1">
    <property type="nucleotide sequence ID" value="NZ_JASGBP010000012.1"/>
</dbReference>
<protein>
    <submittedName>
        <fullName evidence="13">TonB-dependent receptor</fullName>
    </submittedName>
</protein>
<dbReference type="Gene3D" id="2.170.130.10">
    <property type="entry name" value="TonB-dependent receptor, plug domain"/>
    <property type="match status" value="1"/>
</dbReference>
<evidence type="ECO:0000256" key="6">
    <source>
        <dbReference type="ARBA" id="ARBA00023136"/>
    </source>
</evidence>
<sequence>MNLKLFSERFRRNLFLLSVFFAFVAAAQAQKTVTGTVNSGGLPLPGANVTAKGTKVETSTDIDGKFSINVPKDVNTLVVSFIGYTTQEVAVKDGNMVIELIEASNNLEEVVINVGYGSQKKSVVTGAISKVTAKDLENVPNGRIEQALQGRTAGVTIAMNAGQPGSGSTVRVRGITTLNDNNPLWVVDGVLMDPGALGSINQSDIESIEVLKDAATAAIYGAQSAAGVILVTTKKGKSGKLIVSYNGFEGVSSPERTLKLLNATQYGAIMNERFVNGGGSGSVPYPDLGALGKGTDWQKAIFNDGARRYLHELSLSGGSEMSNYYFSFGTQEQEGIVMTDISKYQKKNIRLNSSHKVKDWLTIGQTLGYTHQKTIGIGNTNSEYGGPLSSAINLDPTTPIVETDPIIANGIAYSNPYVIRDSDGNPYGISSVVGQEMTNPLAYAKTRMGQYNWSDDFIGNVYAEIKPMKNLKFKTTLGAKLAYWGGQGFTPLYYLSPTVNNTTLNNISRIENRAFNWNVENTLTYSRIIKDHNFTVLLGQGAYKDNEFYKVTSATHFGLSTNIYSEASFNDGTVIQDNKVGYAYDVPARVTTSLFGRLSYDYKEKYLFTGLIRRDGSSQFGPNHKYGNFPSFSLGWVPTKEEFWKENKILNTLKLRLSYGVTGNSRIPSFAYQAIIEGGRNYSFGSNGVVTSGSTPGRIQNPDLKWEETTQTNIGFDSKLFNDFTFTFDWYKKKTSGILLDPDLPGYVGDEAPPFQNIGGMNNTGVEFELGYKKKINDFNLSVNASLATIKNEVTNLGPVDYYAGPGFQSMGAVTRTQVGQAYNSFYGYQTAGVFQNQEEINAYTNDSGGLIQPNAVPGDFRWKDLNGDGSITADDKTFLGSPLPKVTFGFTINMDYKGFDMMIFAQGAAGNKIFQGLRRLDIANANYSTEVLSRWVGEGTSNSYPRLSTSDNNGNFTNMSDFYLEDGDYLRFKVVQLGYTLPSDIINKVGLQKVRLYVTAENLFTLTKYTGYDPEIGGDVFGIDRGYYPQARSFMFGANIQF</sequence>
<dbReference type="Proteomes" id="UP001230035">
    <property type="component" value="Unassembled WGS sequence"/>
</dbReference>
<accession>A0ABT6XTM7</accession>
<dbReference type="PROSITE" id="PS52016">
    <property type="entry name" value="TONB_DEPENDENT_REC_3"/>
    <property type="match status" value="1"/>
</dbReference>
<comment type="similarity">
    <text evidence="8 9">Belongs to the TonB-dependent receptor family.</text>
</comment>
<evidence type="ECO:0000259" key="12">
    <source>
        <dbReference type="Pfam" id="PF07715"/>
    </source>
</evidence>
<proteinExistence type="inferred from homology"/>
<dbReference type="InterPro" id="IPR000531">
    <property type="entry name" value="Beta-barrel_TonB"/>
</dbReference>
<dbReference type="NCBIfam" id="TIGR04056">
    <property type="entry name" value="OMP_RagA_SusC"/>
    <property type="match status" value="1"/>
</dbReference>
<keyword evidence="14" id="KW-1185">Reference proteome</keyword>